<dbReference type="Gene3D" id="3.40.1440.60">
    <property type="entry name" value="PriA, 3(prime) DNA-binding domain"/>
    <property type="match status" value="1"/>
</dbReference>
<feature type="domain" description="Primosomal protein N' 3' DNA-binding" evidence="9">
    <location>
        <begin position="22"/>
        <end position="112"/>
    </location>
</feature>
<comment type="cofactor">
    <cofactor evidence="8">
        <name>Zn(2+)</name>
        <dbReference type="ChEBI" id="CHEBI:29105"/>
    </cofactor>
    <text evidence="8">Binds 2 zinc ions per subunit.</text>
</comment>
<evidence type="ECO:0000256" key="1">
    <source>
        <dbReference type="ARBA" id="ARBA00022515"/>
    </source>
</evidence>
<evidence type="ECO:0000256" key="3">
    <source>
        <dbReference type="ARBA" id="ARBA00022723"/>
    </source>
</evidence>
<dbReference type="GO" id="GO:0008270">
    <property type="term" value="F:zinc ion binding"/>
    <property type="evidence" value="ECO:0007669"/>
    <property type="project" value="UniProtKB-UniRule"/>
</dbReference>
<comment type="caution">
    <text evidence="8">As this protein does not have any detectable helicase domains, it probably does not have helicase activity.</text>
</comment>
<keyword evidence="1 8" id="KW-0639">Primosome</keyword>
<keyword evidence="7 8" id="KW-0238">DNA-binding</keyword>
<evidence type="ECO:0000256" key="2">
    <source>
        <dbReference type="ARBA" id="ARBA00022705"/>
    </source>
</evidence>
<dbReference type="GO" id="GO:0006310">
    <property type="term" value="P:DNA recombination"/>
    <property type="evidence" value="ECO:0007669"/>
    <property type="project" value="InterPro"/>
</dbReference>
<dbReference type="InterPro" id="IPR041222">
    <property type="entry name" value="PriA_3primeBD"/>
</dbReference>
<dbReference type="InterPro" id="IPR042115">
    <property type="entry name" value="PriA_3primeBD_sf"/>
</dbReference>
<dbReference type="InterPro" id="IPR005259">
    <property type="entry name" value="PriA"/>
</dbReference>
<dbReference type="GO" id="GO:0043138">
    <property type="term" value="F:3'-5' DNA helicase activity"/>
    <property type="evidence" value="ECO:0007669"/>
    <property type="project" value="TreeGrafter"/>
</dbReference>
<feature type="binding site" evidence="8">
    <location>
        <position position="395"/>
    </location>
    <ligand>
        <name>Zn(2+)</name>
        <dbReference type="ChEBI" id="CHEBI:29105"/>
        <label>2</label>
    </ligand>
</feature>
<feature type="binding site" evidence="8">
    <location>
        <position position="389"/>
    </location>
    <ligand>
        <name>Zn(2+)</name>
        <dbReference type="ChEBI" id="CHEBI:29105"/>
        <label>1</label>
    </ligand>
</feature>
<dbReference type="GO" id="GO:0003677">
    <property type="term" value="F:DNA binding"/>
    <property type="evidence" value="ECO:0007669"/>
    <property type="project" value="UniProtKB-UniRule"/>
</dbReference>
<feature type="binding site" evidence="8">
    <location>
        <position position="415"/>
    </location>
    <ligand>
        <name>Zn(2+)</name>
        <dbReference type="ChEBI" id="CHEBI:29105"/>
        <label>2</label>
    </ligand>
</feature>
<keyword evidence="2 8" id="KW-0235">DNA replication</keyword>
<dbReference type="NCBIfam" id="NF011455">
    <property type="entry name" value="PRK14873.1-5"/>
    <property type="match status" value="1"/>
</dbReference>
<gene>
    <name evidence="8" type="primary">priA</name>
    <name evidence="10" type="ORF">CUREI_06515</name>
</gene>
<proteinExistence type="inferred from homology"/>
<keyword evidence="11" id="KW-1185">Reference proteome</keyword>
<protein>
    <recommendedName>
        <fullName evidence="8">Probable replication restart protein PriA</fullName>
    </recommendedName>
    <alternativeName>
        <fullName evidence="8">Putative ATP-dependent DNA helicase PriA</fullName>
    </alternativeName>
</protein>
<dbReference type="Proteomes" id="UP000028939">
    <property type="component" value="Chromosome"/>
</dbReference>
<reference evidence="10 11" key="1">
    <citation type="submission" date="2014-08" db="EMBL/GenBank/DDBJ databases">
        <title>Complete genome sequence of Corynebacterium ureicelerivorans DSM 45051, a lipophilic and urea-splitting isolate from a blood culture of a septicaemia patient.</title>
        <authorList>
            <person name="Tippelt A."/>
            <person name="Albersmeier A."/>
            <person name="Brinkrolf K."/>
            <person name="Ruckert C."/>
            <person name="Tauch A."/>
        </authorList>
    </citation>
    <scope>NUCLEOTIDE SEQUENCE [LARGE SCALE GENOMIC DNA]</scope>
    <source>
        <strain evidence="10 11">IMMIB RIV-2301</strain>
    </source>
</reference>
<name>A0A077HKZ4_9CORY</name>
<keyword evidence="3 8" id="KW-0479">Metal-binding</keyword>
<dbReference type="Gene3D" id="3.40.50.300">
    <property type="entry name" value="P-loop containing nucleotide triphosphate hydrolases"/>
    <property type="match status" value="1"/>
</dbReference>
<feature type="binding site" evidence="8">
    <location>
        <position position="386"/>
    </location>
    <ligand>
        <name>Zn(2+)</name>
        <dbReference type="ChEBI" id="CHEBI:29105"/>
        <label>1</label>
    </ligand>
</feature>
<keyword evidence="4 8" id="KW-0547">Nucleotide-binding</keyword>
<evidence type="ECO:0000256" key="7">
    <source>
        <dbReference type="ARBA" id="ARBA00023125"/>
    </source>
</evidence>
<keyword evidence="6 8" id="KW-0067">ATP-binding</keyword>
<dbReference type="GO" id="GO:0006270">
    <property type="term" value="P:DNA replication initiation"/>
    <property type="evidence" value="ECO:0007669"/>
    <property type="project" value="TreeGrafter"/>
</dbReference>
<feature type="binding site" evidence="8">
    <location>
        <position position="427"/>
    </location>
    <ligand>
        <name>Zn(2+)</name>
        <dbReference type="ChEBI" id="CHEBI:29105"/>
        <label>1</label>
    </ligand>
</feature>
<feature type="binding site" evidence="8">
    <location>
        <position position="418"/>
    </location>
    <ligand>
        <name>Zn(2+)</name>
        <dbReference type="ChEBI" id="CHEBI:29105"/>
        <label>2</label>
    </ligand>
</feature>
<sequence length="669" mass="71685">MSDTPAAELPVARVLPMLGLAHLDRPFDYLVPEGHADAVQPGVRVRVRFAGRLVDAIVLERASTSRHEGTLRFIERVISPEVVAPGKVRELVDALADRYAGVRSDIYRSAIPARHAKAEETDTSTPWEELGDVGEPDLSAWTPYAFGQSFVDAVVAGKIARAAWQVAPGDDWAAALAALAAKVALDGAGALIIVPDQKDVDACESALREFVGPRQVTTLTASQGPQARYSRYLSVLHGQGRIVVGTRSAAFAPVRDLRFAAVMFDGDSNLVDPRAPYAHAREVLTTRSAQEGCSLLIGGHARTAEVQLLVESGWMHELVAPKQTLRTRAPYIHAAGDSDFEMERDPRARQARLPSAAFQAATKALERGTPVLFQVPRTGYIQALACGQCRTPARCRWCNGPLGLPSGGEAAAPTCRWCGRMDPAHVCPVCGSRKLRAVVLGADRTAEELGRAFAKYKVVTSGGDHVRAEVQPGAALVVATPGAEPRVDGGYGAAVLLDAWALLQRPDLRAVEDTFARWMAAATLVQPHASGGEVVVVAEPSLPVVQHLIRWDAPGFAALELNLRREARFPPAVHVAVADAPRDGLDEFFARTELPEHAELLGPVDLPPGVRLPGEWNREALGPAQRMLVRTPLAGRAALGKALRAGAVAWTTARQDLPLRIQVDPVDIG</sequence>
<dbReference type="Pfam" id="PF17764">
    <property type="entry name" value="PriA_3primeBD"/>
    <property type="match status" value="1"/>
</dbReference>
<dbReference type="GO" id="GO:1990077">
    <property type="term" value="C:primosome complex"/>
    <property type="evidence" value="ECO:0007669"/>
    <property type="project" value="UniProtKB-UniRule"/>
</dbReference>
<organism evidence="10 11">
    <name type="scientific">Corynebacterium ureicelerivorans</name>
    <dbReference type="NCBI Taxonomy" id="401472"/>
    <lineage>
        <taxon>Bacteria</taxon>
        <taxon>Bacillati</taxon>
        <taxon>Actinomycetota</taxon>
        <taxon>Actinomycetes</taxon>
        <taxon>Mycobacteriales</taxon>
        <taxon>Corynebacteriaceae</taxon>
        <taxon>Corynebacterium</taxon>
    </lineage>
</organism>
<accession>A0A077HKZ4</accession>
<comment type="similarity">
    <text evidence="8">Belongs to the helicase family. PriA subfamily.</text>
</comment>
<dbReference type="STRING" id="401472.CUREI_06515"/>
<dbReference type="GO" id="GO:0006302">
    <property type="term" value="P:double-strand break repair"/>
    <property type="evidence" value="ECO:0007669"/>
    <property type="project" value="InterPro"/>
</dbReference>
<feature type="binding site" evidence="8">
    <location>
        <position position="398"/>
    </location>
    <ligand>
        <name>Zn(2+)</name>
        <dbReference type="ChEBI" id="CHEBI:29105"/>
        <label>2</label>
    </ligand>
</feature>
<evidence type="ECO:0000256" key="4">
    <source>
        <dbReference type="ARBA" id="ARBA00022741"/>
    </source>
</evidence>
<dbReference type="PANTHER" id="PTHR30580:SF0">
    <property type="entry name" value="PRIMOSOMAL PROTEIN N"/>
    <property type="match status" value="1"/>
</dbReference>
<dbReference type="GO" id="GO:0006269">
    <property type="term" value="P:DNA replication, synthesis of primer"/>
    <property type="evidence" value="ECO:0007669"/>
    <property type="project" value="UniProtKB-KW"/>
</dbReference>
<evidence type="ECO:0000256" key="8">
    <source>
        <dbReference type="HAMAP-Rule" id="MF_00983"/>
    </source>
</evidence>
<comment type="function">
    <text evidence="8">Initiates the restart of stalled replication forks, which reloads the replicative helicase on sites other than the origin of replication. Recognizes and binds to abandoned replication forks and remodels them to uncover a helicase loading site. Promotes assembly of the primosome at these replication forks.</text>
</comment>
<dbReference type="RefSeq" id="WP_038611747.1">
    <property type="nucleotide sequence ID" value="NZ_CP009215.1"/>
</dbReference>
<feature type="binding site" evidence="8">
    <location>
        <position position="430"/>
    </location>
    <ligand>
        <name>Zn(2+)</name>
        <dbReference type="ChEBI" id="CHEBI:29105"/>
        <label>1</label>
    </ligand>
</feature>
<comment type="subunit">
    <text evidence="8">Component of the replication restart primosome.</text>
</comment>
<evidence type="ECO:0000313" key="10">
    <source>
        <dbReference type="EMBL" id="AIL96995.1"/>
    </source>
</evidence>
<evidence type="ECO:0000259" key="9">
    <source>
        <dbReference type="Pfam" id="PF17764"/>
    </source>
</evidence>
<dbReference type="HOGENOM" id="CLU_015485_1_0_11"/>
<evidence type="ECO:0000313" key="11">
    <source>
        <dbReference type="Proteomes" id="UP000028939"/>
    </source>
</evidence>
<dbReference type="EMBL" id="CP009215">
    <property type="protein sequence ID" value="AIL96995.1"/>
    <property type="molecule type" value="Genomic_DNA"/>
</dbReference>
<evidence type="ECO:0000256" key="6">
    <source>
        <dbReference type="ARBA" id="ARBA00022840"/>
    </source>
</evidence>
<dbReference type="PANTHER" id="PTHR30580">
    <property type="entry name" value="PRIMOSOMAL PROTEIN N"/>
    <property type="match status" value="1"/>
</dbReference>
<dbReference type="GO" id="GO:0005524">
    <property type="term" value="F:ATP binding"/>
    <property type="evidence" value="ECO:0007669"/>
    <property type="project" value="UniProtKB-UniRule"/>
</dbReference>
<evidence type="ECO:0000256" key="5">
    <source>
        <dbReference type="ARBA" id="ARBA00022833"/>
    </source>
</evidence>
<dbReference type="KEGG" id="cuv:CUREI_06515"/>
<dbReference type="AlphaFoldDB" id="A0A077HKZ4"/>
<dbReference type="OrthoDB" id="3177118at2"/>
<dbReference type="HAMAP" id="MF_00983">
    <property type="entry name" value="PriA"/>
    <property type="match status" value="1"/>
</dbReference>
<dbReference type="InterPro" id="IPR027417">
    <property type="entry name" value="P-loop_NTPase"/>
</dbReference>
<keyword evidence="5 8" id="KW-0862">Zinc</keyword>